<sequence length="49" mass="5712">MINVQYYQIVNNCNKIMIKQILSTIYSDILTLFYDFIALVIKVNVANIV</sequence>
<evidence type="ECO:0000256" key="1">
    <source>
        <dbReference type="SAM" id="Phobius"/>
    </source>
</evidence>
<gene>
    <name evidence="2" type="ORF">KL86DYS1_31359</name>
</gene>
<proteinExistence type="predicted"/>
<keyword evidence="1" id="KW-0472">Membrane</keyword>
<dbReference type="EMBL" id="FLUM01000003">
    <property type="protein sequence ID" value="SBW06381.1"/>
    <property type="molecule type" value="Genomic_DNA"/>
</dbReference>
<keyword evidence="1" id="KW-1133">Transmembrane helix</keyword>
<accession>A0A212K3U3</accession>
<protein>
    <submittedName>
        <fullName evidence="2">Uncharacterized protein</fullName>
    </submittedName>
</protein>
<feature type="transmembrane region" description="Helical" evidence="1">
    <location>
        <begin position="21"/>
        <end position="41"/>
    </location>
</feature>
<reference evidence="2" key="1">
    <citation type="submission" date="2016-04" db="EMBL/GenBank/DDBJ databases">
        <authorList>
            <person name="Evans L.H."/>
            <person name="Alamgir A."/>
            <person name="Owens N."/>
            <person name="Weber N.D."/>
            <person name="Virtaneva K."/>
            <person name="Barbian K."/>
            <person name="Babar A."/>
            <person name="Rosenke K."/>
        </authorList>
    </citation>
    <scope>NUCLEOTIDE SEQUENCE</scope>
    <source>
        <strain evidence="2">86-1</strain>
    </source>
</reference>
<name>A0A212K3U3_9BACT</name>
<evidence type="ECO:0000313" key="2">
    <source>
        <dbReference type="EMBL" id="SBW06381.1"/>
    </source>
</evidence>
<organism evidence="2">
    <name type="scientific">uncultured Dysgonomonas sp</name>
    <dbReference type="NCBI Taxonomy" id="206096"/>
    <lineage>
        <taxon>Bacteria</taxon>
        <taxon>Pseudomonadati</taxon>
        <taxon>Bacteroidota</taxon>
        <taxon>Bacteroidia</taxon>
        <taxon>Bacteroidales</taxon>
        <taxon>Dysgonomonadaceae</taxon>
        <taxon>Dysgonomonas</taxon>
        <taxon>environmental samples</taxon>
    </lineage>
</organism>
<dbReference type="AlphaFoldDB" id="A0A212K3U3"/>
<keyword evidence="1" id="KW-0812">Transmembrane</keyword>